<dbReference type="AlphaFoldDB" id="A0AAN7Q812"/>
<sequence length="175" mass="19886">MGKFRGFRMKKPLISFTRWIFHRPGRAARSSSYHRLDQLAPCSGPFSGLLTWGRRLTGKTRSLCCALSKRRSSGYLPFGEERPQEKPASIPKGHLVVYVGQKDGDFRRVMVPVIHFNHPLFGELLREAEEEFGFSQQGGITIPCGVSEFERIQNRIASTVYGVGGSRRRLWKARC</sequence>
<dbReference type="Pfam" id="PF02519">
    <property type="entry name" value="Auxin_inducible"/>
    <property type="match status" value="1"/>
</dbReference>
<organism evidence="4 5">
    <name type="scientific">Trapa incisa</name>
    <dbReference type="NCBI Taxonomy" id="236973"/>
    <lineage>
        <taxon>Eukaryota</taxon>
        <taxon>Viridiplantae</taxon>
        <taxon>Streptophyta</taxon>
        <taxon>Embryophyta</taxon>
        <taxon>Tracheophyta</taxon>
        <taxon>Spermatophyta</taxon>
        <taxon>Magnoliopsida</taxon>
        <taxon>eudicotyledons</taxon>
        <taxon>Gunneridae</taxon>
        <taxon>Pentapetalae</taxon>
        <taxon>rosids</taxon>
        <taxon>malvids</taxon>
        <taxon>Myrtales</taxon>
        <taxon>Lythraceae</taxon>
        <taxon>Trapa</taxon>
    </lineage>
</organism>
<accession>A0AAN7Q812</accession>
<dbReference type="Proteomes" id="UP001345219">
    <property type="component" value="Chromosome 15"/>
</dbReference>
<dbReference type="GO" id="GO:0009733">
    <property type="term" value="P:response to auxin"/>
    <property type="evidence" value="ECO:0007669"/>
    <property type="project" value="InterPro"/>
</dbReference>
<comment type="similarity">
    <text evidence="1">Belongs to the ARG7 family.</text>
</comment>
<dbReference type="PANTHER" id="PTHR31374">
    <property type="entry name" value="AUXIN-INDUCED PROTEIN-LIKE-RELATED"/>
    <property type="match status" value="1"/>
</dbReference>
<keyword evidence="3" id="KW-0341">Growth regulation</keyword>
<gene>
    <name evidence="4" type="ORF">SAY87_019916</name>
</gene>
<evidence type="ECO:0000313" key="4">
    <source>
        <dbReference type="EMBL" id="KAK4758615.1"/>
    </source>
</evidence>
<dbReference type="PANTHER" id="PTHR31374:SF388">
    <property type="entry name" value="AUXIN-RESPONSIVE PROTEIN SAUR36"/>
    <property type="match status" value="1"/>
</dbReference>
<proteinExistence type="inferred from homology"/>
<dbReference type="InterPro" id="IPR003676">
    <property type="entry name" value="SAUR_fam"/>
</dbReference>
<keyword evidence="5" id="KW-1185">Reference proteome</keyword>
<keyword evidence="2" id="KW-0217">Developmental protein</keyword>
<evidence type="ECO:0000256" key="1">
    <source>
        <dbReference type="ARBA" id="ARBA00006974"/>
    </source>
</evidence>
<dbReference type="EMBL" id="JAXIOK010000012">
    <property type="protein sequence ID" value="KAK4758615.1"/>
    <property type="molecule type" value="Genomic_DNA"/>
</dbReference>
<evidence type="ECO:0000313" key="5">
    <source>
        <dbReference type="Proteomes" id="UP001345219"/>
    </source>
</evidence>
<reference evidence="4 5" key="1">
    <citation type="journal article" date="2023" name="Hortic Res">
        <title>Pangenome of water caltrop reveals structural variations and asymmetric subgenome divergence after allopolyploidization.</title>
        <authorList>
            <person name="Zhang X."/>
            <person name="Chen Y."/>
            <person name="Wang L."/>
            <person name="Yuan Y."/>
            <person name="Fang M."/>
            <person name="Shi L."/>
            <person name="Lu R."/>
            <person name="Comes H.P."/>
            <person name="Ma Y."/>
            <person name="Chen Y."/>
            <person name="Huang G."/>
            <person name="Zhou Y."/>
            <person name="Zheng Z."/>
            <person name="Qiu Y."/>
        </authorList>
    </citation>
    <scope>NUCLEOTIDE SEQUENCE [LARGE SCALE GENOMIC DNA]</scope>
    <source>
        <tissue evidence="4">Roots</tissue>
    </source>
</reference>
<evidence type="ECO:0000256" key="2">
    <source>
        <dbReference type="ARBA" id="ARBA00022473"/>
    </source>
</evidence>
<comment type="caution">
    <text evidence="4">The sequence shown here is derived from an EMBL/GenBank/DDBJ whole genome shotgun (WGS) entry which is preliminary data.</text>
</comment>
<protein>
    <submittedName>
        <fullName evidence="4">Uncharacterized protein</fullName>
    </submittedName>
</protein>
<evidence type="ECO:0000256" key="3">
    <source>
        <dbReference type="ARBA" id="ARBA00022604"/>
    </source>
</evidence>
<name>A0AAN7Q812_9MYRT</name>